<evidence type="ECO:0000256" key="7">
    <source>
        <dbReference type="ARBA" id="ARBA00022989"/>
    </source>
</evidence>
<keyword evidence="5" id="KW-1003">Cell membrane</keyword>
<dbReference type="InterPro" id="IPR050469">
    <property type="entry name" value="Diguanylate_Cyclase"/>
</dbReference>
<feature type="transmembrane region" description="Helical" evidence="10">
    <location>
        <begin position="295"/>
        <end position="318"/>
    </location>
</feature>
<evidence type="ECO:0000256" key="4">
    <source>
        <dbReference type="ARBA" id="ARBA00012528"/>
    </source>
</evidence>
<name>A0A5J6QPX8_9GAMM</name>
<proteinExistence type="predicted"/>
<dbReference type="FunFam" id="3.30.70.270:FF:000001">
    <property type="entry name" value="Diguanylate cyclase domain protein"/>
    <property type="match status" value="1"/>
</dbReference>
<dbReference type="Pfam" id="PF02743">
    <property type="entry name" value="dCache_1"/>
    <property type="match status" value="1"/>
</dbReference>
<keyword evidence="13" id="KW-1185">Reference proteome</keyword>
<dbReference type="EMBL" id="CP043311">
    <property type="protein sequence ID" value="QEY64397.1"/>
    <property type="molecule type" value="Genomic_DNA"/>
</dbReference>
<evidence type="ECO:0000256" key="6">
    <source>
        <dbReference type="ARBA" id="ARBA00022692"/>
    </source>
</evidence>
<dbReference type="InterPro" id="IPR029151">
    <property type="entry name" value="Sensor-like_sf"/>
</dbReference>
<dbReference type="CDD" id="cd12914">
    <property type="entry name" value="PDC1_DGC_like"/>
    <property type="match status" value="1"/>
</dbReference>
<keyword evidence="8 10" id="KW-0472">Membrane</keyword>
<dbReference type="SMART" id="SM00267">
    <property type="entry name" value="GGDEF"/>
    <property type="match status" value="1"/>
</dbReference>
<comment type="catalytic activity">
    <reaction evidence="9">
        <text>2 GTP = 3',3'-c-di-GMP + 2 diphosphate</text>
        <dbReference type="Rhea" id="RHEA:24898"/>
        <dbReference type="ChEBI" id="CHEBI:33019"/>
        <dbReference type="ChEBI" id="CHEBI:37565"/>
        <dbReference type="ChEBI" id="CHEBI:58805"/>
        <dbReference type="EC" id="2.7.7.65"/>
    </reaction>
</comment>
<dbReference type="SUPFAM" id="SSF103190">
    <property type="entry name" value="Sensory domain-like"/>
    <property type="match status" value="1"/>
</dbReference>
<evidence type="ECO:0000256" key="5">
    <source>
        <dbReference type="ARBA" id="ARBA00022475"/>
    </source>
</evidence>
<feature type="domain" description="GGDEF" evidence="11">
    <location>
        <begin position="371"/>
        <end position="507"/>
    </location>
</feature>
<feature type="transmembrane region" description="Helical" evidence="10">
    <location>
        <begin position="21"/>
        <end position="41"/>
    </location>
</feature>
<dbReference type="GO" id="GO:0052621">
    <property type="term" value="F:diguanylate cyclase activity"/>
    <property type="evidence" value="ECO:0007669"/>
    <property type="project" value="UniProtKB-EC"/>
</dbReference>
<dbReference type="SUPFAM" id="SSF55073">
    <property type="entry name" value="Nucleotide cyclase"/>
    <property type="match status" value="1"/>
</dbReference>
<dbReference type="InterPro" id="IPR043128">
    <property type="entry name" value="Rev_trsase/Diguanyl_cyclase"/>
</dbReference>
<comment type="cofactor">
    <cofactor evidence="1">
        <name>Mg(2+)</name>
        <dbReference type="ChEBI" id="CHEBI:18420"/>
    </cofactor>
</comment>
<dbReference type="NCBIfam" id="TIGR00254">
    <property type="entry name" value="GGDEF"/>
    <property type="match status" value="1"/>
</dbReference>
<evidence type="ECO:0000313" key="13">
    <source>
        <dbReference type="Proteomes" id="UP000327179"/>
    </source>
</evidence>
<dbReference type="Proteomes" id="UP000327179">
    <property type="component" value="Chromosome"/>
</dbReference>
<keyword evidence="6 10" id="KW-0812">Transmembrane</keyword>
<evidence type="ECO:0000256" key="10">
    <source>
        <dbReference type="SAM" id="Phobius"/>
    </source>
</evidence>
<dbReference type="InterPro" id="IPR033479">
    <property type="entry name" value="dCache_1"/>
</dbReference>
<evidence type="ECO:0000256" key="8">
    <source>
        <dbReference type="ARBA" id="ARBA00023136"/>
    </source>
</evidence>
<reference evidence="12 13" key="1">
    <citation type="submission" date="2019-08" db="EMBL/GenBank/DDBJ databases">
        <title>Whole-genome Sequencing of e-waste polymer degrading bacterium Pseudomonas sp. strain PE08.</title>
        <authorList>
            <person name="Kirdat K."/>
            <person name="Debbarma P."/>
            <person name="Narawade N."/>
            <person name="Suyal D."/>
            <person name="Thorat V."/>
            <person name="Shouche Y."/>
            <person name="Goel R."/>
            <person name="Yadav A."/>
        </authorList>
    </citation>
    <scope>NUCLEOTIDE SEQUENCE [LARGE SCALE GENOMIC DNA]</scope>
    <source>
        <strain evidence="12 13">PE08</strain>
    </source>
</reference>
<dbReference type="Pfam" id="PF00990">
    <property type="entry name" value="GGDEF"/>
    <property type="match status" value="1"/>
</dbReference>
<dbReference type="PROSITE" id="PS50887">
    <property type="entry name" value="GGDEF"/>
    <property type="match status" value="1"/>
</dbReference>
<protein>
    <recommendedName>
        <fullName evidence="4">diguanylate cyclase</fullName>
        <ecNumber evidence="4">2.7.7.65</ecNumber>
    </recommendedName>
</protein>
<keyword evidence="7 10" id="KW-1133">Transmembrane helix</keyword>
<dbReference type="AlphaFoldDB" id="A0A5J6QPX8"/>
<gene>
    <name evidence="12" type="ORF">FXN65_20910</name>
</gene>
<dbReference type="InterPro" id="IPR029787">
    <property type="entry name" value="Nucleotide_cyclase"/>
</dbReference>
<evidence type="ECO:0000313" key="12">
    <source>
        <dbReference type="EMBL" id="QEY64397.1"/>
    </source>
</evidence>
<evidence type="ECO:0000256" key="3">
    <source>
        <dbReference type="ARBA" id="ARBA00004651"/>
    </source>
</evidence>
<dbReference type="PANTHER" id="PTHR45138:SF9">
    <property type="entry name" value="DIGUANYLATE CYCLASE DGCM-RELATED"/>
    <property type="match status" value="1"/>
</dbReference>
<dbReference type="GO" id="GO:0005886">
    <property type="term" value="C:plasma membrane"/>
    <property type="evidence" value="ECO:0007669"/>
    <property type="project" value="UniProtKB-SubCell"/>
</dbReference>
<dbReference type="GO" id="GO:0043709">
    <property type="term" value="P:cell adhesion involved in single-species biofilm formation"/>
    <property type="evidence" value="ECO:0007669"/>
    <property type="project" value="TreeGrafter"/>
</dbReference>
<dbReference type="CDD" id="cd12915">
    <property type="entry name" value="PDC2_DGC_like"/>
    <property type="match status" value="1"/>
</dbReference>
<comment type="subcellular location">
    <subcellularLocation>
        <location evidence="2">Cell inner membrane</location>
    </subcellularLocation>
    <subcellularLocation>
        <location evidence="3">Cell membrane</location>
        <topology evidence="3">Multi-pass membrane protein</topology>
    </subcellularLocation>
</comment>
<dbReference type="Gene3D" id="3.30.70.270">
    <property type="match status" value="1"/>
</dbReference>
<dbReference type="GO" id="GO:1902201">
    <property type="term" value="P:negative regulation of bacterial-type flagellum-dependent cell motility"/>
    <property type="evidence" value="ECO:0007669"/>
    <property type="project" value="TreeGrafter"/>
</dbReference>
<evidence type="ECO:0000256" key="9">
    <source>
        <dbReference type="ARBA" id="ARBA00034247"/>
    </source>
</evidence>
<dbReference type="EC" id="2.7.7.65" evidence="4"/>
<sequence>MRMAGTGPEPVQDNPGTRRSLWLAYALLLVAGLGAILVNLAQVLDSKQLYLREADKANANLAYSIAQHAQESIKEADIVLSALVPLLERGETSADTIDQLLLTFKQRSPQLAGVFVYDAEGRWLHYTNPPPAADANNSDRAYFQHHRYSVSRDTEVNSPLRSRSTGEWILPVSRRFNDKEGRFAGVVLASIRVDHFREFYKHFDIGAQGSILITMNDGTIIYRRPEDVGGTGESMAGSYMFQYDLKRSPVGVGGSISTLDGVDRVYAYRALDQFPLVTAVSMSRQEVLAEWGRKAAMVGSLVAVLVLALIGVGGGLVARMRKRMAVAQSIAQENRELFHLANRDSLTGIANRRQFDQALQVEFHRAATVGSPLALVMIDVDYFKAYNDRYGHQAGDACLKAVSDVLRRFKVRAGDTVARYGGEEFTVLLPHTDLAGARLVAERIRQAVYERGLTHSDNPVGVVTVSVGAHSLVPNPDDRPEQLLEWADTALYRAKSGGRNRVCLLEPTS</sequence>
<dbReference type="InterPro" id="IPR000160">
    <property type="entry name" value="GGDEF_dom"/>
</dbReference>
<evidence type="ECO:0000256" key="1">
    <source>
        <dbReference type="ARBA" id="ARBA00001946"/>
    </source>
</evidence>
<evidence type="ECO:0000256" key="2">
    <source>
        <dbReference type="ARBA" id="ARBA00004533"/>
    </source>
</evidence>
<evidence type="ECO:0000259" key="11">
    <source>
        <dbReference type="PROSITE" id="PS50887"/>
    </source>
</evidence>
<dbReference type="KEGG" id="plal:FXN65_20910"/>
<accession>A0A5J6QPX8</accession>
<dbReference type="CDD" id="cd01949">
    <property type="entry name" value="GGDEF"/>
    <property type="match status" value="1"/>
</dbReference>
<dbReference type="Gene3D" id="3.30.450.20">
    <property type="entry name" value="PAS domain"/>
    <property type="match status" value="2"/>
</dbReference>
<dbReference type="PANTHER" id="PTHR45138">
    <property type="entry name" value="REGULATORY COMPONENTS OF SENSORY TRANSDUCTION SYSTEM"/>
    <property type="match status" value="1"/>
</dbReference>
<organism evidence="12 13">
    <name type="scientific">Metapseudomonas lalkuanensis</name>
    <dbReference type="NCBI Taxonomy" id="2604832"/>
    <lineage>
        <taxon>Bacteria</taxon>
        <taxon>Pseudomonadati</taxon>
        <taxon>Pseudomonadota</taxon>
        <taxon>Gammaproteobacteria</taxon>
        <taxon>Pseudomonadales</taxon>
        <taxon>Pseudomonadaceae</taxon>
        <taxon>Metapseudomonas</taxon>
    </lineage>
</organism>